<dbReference type="AlphaFoldDB" id="A0A068Y638"/>
<sequence length="187" mass="20860">MTASTLVQYIVVRSDLKTSLSWSLGSVIAQACHASTAALQKFAEHEDTRAYVADLENMRKVVLGVSDEAKLAYLSQCLEGEQIDFVLWREQPENILTALALRPYQKKAAHLCTLARVFKNSISQLPTGNILLCPLIDDLWQSVDGSAVNCFFETLHSGSIRHLFRYPCSIVCIILRPLSVLDVECIF</sequence>
<reference evidence="4" key="1">
    <citation type="journal article" date="2013" name="Nature">
        <title>The genomes of four tapeworm species reveal adaptations to parasitism.</title>
        <authorList>
            <person name="Tsai I.J."/>
            <person name="Zarowiecki M."/>
            <person name="Holroyd N."/>
            <person name="Garciarrubio A."/>
            <person name="Sanchez-Flores A."/>
            <person name="Brooks K.L."/>
            <person name="Tracey A."/>
            <person name="Bobes R.J."/>
            <person name="Fragoso G."/>
            <person name="Sciutto E."/>
            <person name="Aslett M."/>
            <person name="Beasley H."/>
            <person name="Bennett H.M."/>
            <person name="Cai J."/>
            <person name="Camicia F."/>
            <person name="Clark R."/>
            <person name="Cucher M."/>
            <person name="De Silva N."/>
            <person name="Day T.A."/>
            <person name="Deplazes P."/>
            <person name="Estrada K."/>
            <person name="Fernandez C."/>
            <person name="Holland P.W."/>
            <person name="Hou J."/>
            <person name="Hu S."/>
            <person name="Huckvale T."/>
            <person name="Hung S.S."/>
            <person name="Kamenetzky L."/>
            <person name="Keane J.A."/>
            <person name="Kiss F."/>
            <person name="Koziol U."/>
            <person name="Lambert O."/>
            <person name="Liu K."/>
            <person name="Luo X."/>
            <person name="Luo Y."/>
            <person name="Macchiaroli N."/>
            <person name="Nichol S."/>
            <person name="Paps J."/>
            <person name="Parkinson J."/>
            <person name="Pouchkina-Stantcheva N."/>
            <person name="Riddiford N."/>
            <person name="Rosenzvit M."/>
            <person name="Salinas G."/>
            <person name="Wasmuth J.D."/>
            <person name="Zamanian M."/>
            <person name="Zheng Y."/>
            <person name="Cai X."/>
            <person name="Soberon X."/>
            <person name="Olson P.D."/>
            <person name="Laclette J.P."/>
            <person name="Brehm K."/>
            <person name="Berriman M."/>
            <person name="Garciarrubio A."/>
            <person name="Bobes R.J."/>
            <person name="Fragoso G."/>
            <person name="Sanchez-Flores A."/>
            <person name="Estrada K."/>
            <person name="Cevallos M.A."/>
            <person name="Morett E."/>
            <person name="Gonzalez V."/>
            <person name="Portillo T."/>
            <person name="Ochoa-Leyva A."/>
            <person name="Jose M.V."/>
            <person name="Sciutto E."/>
            <person name="Landa A."/>
            <person name="Jimenez L."/>
            <person name="Valdes V."/>
            <person name="Carrero J.C."/>
            <person name="Larralde C."/>
            <person name="Morales-Montor J."/>
            <person name="Limon-Lason J."/>
            <person name="Soberon X."/>
            <person name="Laclette J.P."/>
        </authorList>
    </citation>
    <scope>NUCLEOTIDE SEQUENCE [LARGE SCALE GENOMIC DNA]</scope>
</reference>
<reference evidence="4" key="2">
    <citation type="submission" date="2015-11" db="EMBL/GenBank/DDBJ databases">
        <authorList>
            <person name="Zhang Y."/>
            <person name="Guo Z."/>
        </authorList>
    </citation>
    <scope>NUCLEOTIDE SEQUENCE</scope>
</reference>
<organism evidence="4 5">
    <name type="scientific">Echinococcus multilocularis</name>
    <name type="common">Fox tapeworm</name>
    <dbReference type="NCBI Taxonomy" id="6211"/>
    <lineage>
        <taxon>Eukaryota</taxon>
        <taxon>Metazoa</taxon>
        <taxon>Spiralia</taxon>
        <taxon>Lophotrochozoa</taxon>
        <taxon>Platyhelminthes</taxon>
        <taxon>Cestoda</taxon>
        <taxon>Eucestoda</taxon>
        <taxon>Cyclophyllidea</taxon>
        <taxon>Taeniidae</taxon>
        <taxon>Echinococcus</taxon>
    </lineage>
</organism>
<dbReference type="InterPro" id="IPR042237">
    <property type="entry name" value="PTRHD1"/>
</dbReference>
<dbReference type="InterPro" id="IPR002833">
    <property type="entry name" value="PTH2"/>
</dbReference>
<keyword evidence="5" id="KW-1185">Reference proteome</keyword>
<dbReference type="PANTHER" id="PTHR46194">
    <property type="entry name" value="PEPTIDYL-TRNA HYDROLASE PTRHD1-RELATED"/>
    <property type="match status" value="1"/>
</dbReference>
<dbReference type="Pfam" id="PF01981">
    <property type="entry name" value="PTH2"/>
    <property type="match status" value="1"/>
</dbReference>
<dbReference type="InterPro" id="IPR023476">
    <property type="entry name" value="Pep_tRNA_hydro_II_dom_sf"/>
</dbReference>
<name>A0A068Y638_ECHMU</name>
<dbReference type="Proteomes" id="UP000017246">
    <property type="component" value="Unassembled WGS sequence"/>
</dbReference>
<dbReference type="eggNOG" id="KOG3305">
    <property type="taxonomic scope" value="Eukaryota"/>
</dbReference>
<proteinExistence type="predicted"/>
<evidence type="ECO:0000256" key="2">
    <source>
        <dbReference type="ARBA" id="ARBA00022801"/>
    </source>
</evidence>
<accession>A0A068Y638</accession>
<keyword evidence="2" id="KW-0378">Hydrolase</keyword>
<dbReference type="EC" id="3.1.1.29" evidence="1"/>
<dbReference type="PANTHER" id="PTHR46194:SF1">
    <property type="entry name" value="PEPTIDYL-TRNA HYDROLASE PTRHD1-RELATED"/>
    <property type="match status" value="1"/>
</dbReference>
<dbReference type="Gene3D" id="3.40.1490.10">
    <property type="entry name" value="Bit1"/>
    <property type="match status" value="1"/>
</dbReference>
<dbReference type="OrthoDB" id="201213at2759"/>
<protein>
    <recommendedName>
        <fullName evidence="1">peptidyl-tRNA hydrolase</fullName>
        <ecNumber evidence="1">3.1.1.29</ecNumber>
    </recommendedName>
</protein>
<evidence type="ECO:0000256" key="1">
    <source>
        <dbReference type="ARBA" id="ARBA00013260"/>
    </source>
</evidence>
<dbReference type="GO" id="GO:0004045">
    <property type="term" value="F:peptidyl-tRNA hydrolase activity"/>
    <property type="evidence" value="ECO:0007669"/>
    <property type="project" value="UniProtKB-EC"/>
</dbReference>
<comment type="catalytic activity">
    <reaction evidence="3">
        <text>an N-acyl-L-alpha-aminoacyl-tRNA + H2O = an N-acyl-L-amino acid + a tRNA + H(+)</text>
        <dbReference type="Rhea" id="RHEA:54448"/>
        <dbReference type="Rhea" id="RHEA-COMP:10123"/>
        <dbReference type="Rhea" id="RHEA-COMP:13883"/>
        <dbReference type="ChEBI" id="CHEBI:15377"/>
        <dbReference type="ChEBI" id="CHEBI:15378"/>
        <dbReference type="ChEBI" id="CHEBI:59874"/>
        <dbReference type="ChEBI" id="CHEBI:78442"/>
        <dbReference type="ChEBI" id="CHEBI:138191"/>
        <dbReference type="EC" id="3.1.1.29"/>
    </reaction>
</comment>
<evidence type="ECO:0000313" key="4">
    <source>
        <dbReference type="EMBL" id="CUT99058.1"/>
    </source>
</evidence>
<evidence type="ECO:0000256" key="3">
    <source>
        <dbReference type="ARBA" id="ARBA00048707"/>
    </source>
</evidence>
<evidence type="ECO:0000313" key="5">
    <source>
        <dbReference type="Proteomes" id="UP000017246"/>
    </source>
</evidence>
<dbReference type="SUPFAM" id="SSF102462">
    <property type="entry name" value="Peptidyl-tRNA hydrolase II"/>
    <property type="match status" value="1"/>
</dbReference>
<dbReference type="EMBL" id="LN902845">
    <property type="protein sequence ID" value="CUT99058.1"/>
    <property type="molecule type" value="Genomic_DNA"/>
</dbReference>